<feature type="region of interest" description="Disordered" evidence="1">
    <location>
        <begin position="108"/>
        <end position="130"/>
    </location>
</feature>
<protein>
    <submittedName>
        <fullName evidence="2">Uncharacterized protein</fullName>
    </submittedName>
</protein>
<dbReference type="EMBL" id="JAHRHJ020000002">
    <property type="protein sequence ID" value="KAH9324033.1"/>
    <property type="molecule type" value="Genomic_DNA"/>
</dbReference>
<name>A0AA38LGJ7_TAXCH</name>
<organism evidence="2 3">
    <name type="scientific">Taxus chinensis</name>
    <name type="common">Chinese yew</name>
    <name type="synonym">Taxus wallichiana var. chinensis</name>
    <dbReference type="NCBI Taxonomy" id="29808"/>
    <lineage>
        <taxon>Eukaryota</taxon>
        <taxon>Viridiplantae</taxon>
        <taxon>Streptophyta</taxon>
        <taxon>Embryophyta</taxon>
        <taxon>Tracheophyta</taxon>
        <taxon>Spermatophyta</taxon>
        <taxon>Pinopsida</taxon>
        <taxon>Pinidae</taxon>
        <taxon>Conifers II</taxon>
        <taxon>Cupressales</taxon>
        <taxon>Taxaceae</taxon>
        <taxon>Taxus</taxon>
    </lineage>
</organism>
<dbReference type="AlphaFoldDB" id="A0AA38LGJ7"/>
<evidence type="ECO:0000313" key="2">
    <source>
        <dbReference type="EMBL" id="KAH9324033.1"/>
    </source>
</evidence>
<dbReference type="Proteomes" id="UP000824469">
    <property type="component" value="Unassembled WGS sequence"/>
</dbReference>
<gene>
    <name evidence="2" type="ORF">KI387_004211</name>
</gene>
<feature type="non-terminal residue" evidence="2">
    <location>
        <position position="130"/>
    </location>
</feature>
<evidence type="ECO:0000256" key="1">
    <source>
        <dbReference type="SAM" id="MobiDB-lite"/>
    </source>
</evidence>
<feature type="non-terminal residue" evidence="2">
    <location>
        <position position="1"/>
    </location>
</feature>
<evidence type="ECO:0000313" key="3">
    <source>
        <dbReference type="Proteomes" id="UP000824469"/>
    </source>
</evidence>
<accession>A0AA38LGJ7</accession>
<sequence length="130" mass="14192">DHLPAGRVPSVKKVIEGARRPWIRICQDIISNGKHGSKAQCLKQASATLNEAKRTTHEGGLQGGKAAAVINSMLKNKEVPTLTEGFSRIMYCQTETDVENSINLYKELGPADDLPSGIHAQKRKDDKVQS</sequence>
<reference evidence="2 3" key="1">
    <citation type="journal article" date="2021" name="Nat. Plants">
        <title>The Taxus genome provides insights into paclitaxel biosynthesis.</title>
        <authorList>
            <person name="Xiong X."/>
            <person name="Gou J."/>
            <person name="Liao Q."/>
            <person name="Li Y."/>
            <person name="Zhou Q."/>
            <person name="Bi G."/>
            <person name="Li C."/>
            <person name="Du R."/>
            <person name="Wang X."/>
            <person name="Sun T."/>
            <person name="Guo L."/>
            <person name="Liang H."/>
            <person name="Lu P."/>
            <person name="Wu Y."/>
            <person name="Zhang Z."/>
            <person name="Ro D.K."/>
            <person name="Shang Y."/>
            <person name="Huang S."/>
            <person name="Yan J."/>
        </authorList>
    </citation>
    <scope>NUCLEOTIDE SEQUENCE [LARGE SCALE GENOMIC DNA]</scope>
    <source>
        <strain evidence="2">Ta-2019</strain>
    </source>
</reference>
<comment type="caution">
    <text evidence="2">The sequence shown here is derived from an EMBL/GenBank/DDBJ whole genome shotgun (WGS) entry which is preliminary data.</text>
</comment>
<proteinExistence type="predicted"/>
<keyword evidence="3" id="KW-1185">Reference proteome</keyword>